<reference evidence="1 2" key="2">
    <citation type="journal article" date="2016" name="Genome Announc.">
        <title>Draft Genome Sequence of Erythromycin- and Oxytetracycline-Sensitive Nocardia seriolae Strain U-1 (NBRC 110359).</title>
        <authorList>
            <person name="Imajoh M."/>
            <person name="Sukeda M."/>
            <person name="Shimizu M."/>
            <person name="Yamane J."/>
            <person name="Ohnishi K."/>
            <person name="Oshima S."/>
        </authorList>
    </citation>
    <scope>NUCLEOTIDE SEQUENCE [LARGE SCALE GENOMIC DNA]</scope>
    <source>
        <strain evidence="1 2">U-1</strain>
    </source>
</reference>
<dbReference type="Proteomes" id="UP000037179">
    <property type="component" value="Unassembled WGS sequence"/>
</dbReference>
<accession>A0ABC9Z6K6</accession>
<protein>
    <submittedName>
        <fullName evidence="1">Uncharacterized protein</fullName>
    </submittedName>
</protein>
<evidence type="ECO:0000313" key="1">
    <source>
        <dbReference type="EMBL" id="GAP33424.1"/>
    </source>
</evidence>
<comment type="caution">
    <text evidence="1">The sequence shown here is derived from an EMBL/GenBank/DDBJ whole genome shotgun (WGS) entry which is preliminary data.</text>
</comment>
<proteinExistence type="predicted"/>
<keyword evidence="2" id="KW-1185">Reference proteome</keyword>
<dbReference type="AlphaFoldDB" id="A0ABC9Z6K6"/>
<dbReference type="EMBL" id="BBYQ01000265">
    <property type="protein sequence ID" value="GAP33424.1"/>
    <property type="molecule type" value="Genomic_DNA"/>
</dbReference>
<organism evidence="1 2">
    <name type="scientific">Nocardia seriolae</name>
    <dbReference type="NCBI Taxonomy" id="37332"/>
    <lineage>
        <taxon>Bacteria</taxon>
        <taxon>Bacillati</taxon>
        <taxon>Actinomycetota</taxon>
        <taxon>Actinomycetes</taxon>
        <taxon>Mycobacteriales</taxon>
        <taxon>Nocardiaceae</taxon>
        <taxon>Nocardia</taxon>
    </lineage>
</organism>
<sequence>MSVHVSAQEAGMNLQDFADTL</sequence>
<name>A0ABC9Z6K6_9NOCA</name>
<feature type="non-terminal residue" evidence="1">
    <location>
        <position position="21"/>
    </location>
</feature>
<evidence type="ECO:0000313" key="2">
    <source>
        <dbReference type="Proteomes" id="UP000037179"/>
    </source>
</evidence>
<gene>
    <name evidence="1" type="ORF">NSK11_contig00265-0001</name>
</gene>
<reference evidence="2" key="1">
    <citation type="submission" date="2015-07" db="EMBL/GenBank/DDBJ databases">
        <title>Nocardia seriolae U-1 whole genome shotgun sequence.</title>
        <authorList>
            <person name="Imajoh M."/>
            <person name="Fukumoto Y."/>
            <person name="Sukeda M."/>
            <person name="Yamane J."/>
            <person name="Yamasaki K."/>
            <person name="Shimizu M."/>
            <person name="Ohnishi K."/>
            <person name="Oshima S."/>
        </authorList>
    </citation>
    <scope>NUCLEOTIDE SEQUENCE [LARGE SCALE GENOMIC DNA]</scope>
    <source>
        <strain evidence="2">U-1</strain>
    </source>
</reference>